<dbReference type="Gene3D" id="3.10.350.10">
    <property type="entry name" value="LysM domain"/>
    <property type="match status" value="1"/>
</dbReference>
<evidence type="ECO:0000313" key="3">
    <source>
        <dbReference type="Proteomes" id="UP000502297"/>
    </source>
</evidence>
<dbReference type="Proteomes" id="UP000502297">
    <property type="component" value="Chromosome"/>
</dbReference>
<dbReference type="PROSITE" id="PS51782">
    <property type="entry name" value="LYSM"/>
    <property type="match status" value="1"/>
</dbReference>
<sequence length="385" mass="42626">MKKVLDSMPNLGASGFKKQCLALTICLFTGIFTVQYTQAASPNYTPPSIKANAPNVYVVKKGDTLWDISRKFLKSPWRWKEIWTSNRHVKNPHWIYPGDRLLLCTLNGKPLIGKDEGDGCAGVIRRHSGDMKLYPQIRVENLGNAIPVIPLDHIQQWLYRNLIVTPSEMPNAPYIVGTEDKRVIAGVGQTVYARGEGLEVGQRYGVYRQLEPYTTAALKGKKEVVALELTEVAQGTVVGVERDITTIELNQSFNYEVRRGDSVLPIYEADLPSLFYPIATNEVQSGGQVLRVMGSIGTGAQHSVVSIDRGTNHGAKLGHVLSIYQQGESIGDPRTKETIKLPNQRIGNLMIFKTFPNFSYAYILDSSLPVKVGSEVKAPPTVDLE</sequence>
<evidence type="ECO:0000259" key="1">
    <source>
        <dbReference type="PROSITE" id="PS51782"/>
    </source>
</evidence>
<organism evidence="2 3">
    <name type="scientific">Acinetobacter shaoyimingii</name>
    <dbReference type="NCBI Taxonomy" id="2715164"/>
    <lineage>
        <taxon>Bacteria</taxon>
        <taxon>Pseudomonadati</taxon>
        <taxon>Pseudomonadota</taxon>
        <taxon>Gammaproteobacteria</taxon>
        <taxon>Moraxellales</taxon>
        <taxon>Moraxellaceae</taxon>
        <taxon>Acinetobacter</taxon>
    </lineage>
</organism>
<keyword evidence="3" id="KW-1185">Reference proteome</keyword>
<dbReference type="SMART" id="SM00257">
    <property type="entry name" value="LysM"/>
    <property type="match status" value="1"/>
</dbReference>
<dbReference type="PANTHER" id="PTHR34700:SF4">
    <property type="entry name" value="PHAGE-LIKE ELEMENT PBSX PROTEIN XKDP"/>
    <property type="match status" value="1"/>
</dbReference>
<protein>
    <submittedName>
        <fullName evidence="2">LysM peptidoglycan-binding domain-containing protein</fullName>
    </submittedName>
</protein>
<dbReference type="SUPFAM" id="SSF54106">
    <property type="entry name" value="LysM domain"/>
    <property type="match status" value="1"/>
</dbReference>
<dbReference type="InterPro" id="IPR052196">
    <property type="entry name" value="Bact_Kbp"/>
</dbReference>
<dbReference type="KEGG" id="asha:G8E00_15265"/>
<name>A0A6G8RZN4_9GAMM</name>
<dbReference type="InterPro" id="IPR018392">
    <property type="entry name" value="LysM"/>
</dbReference>
<feature type="domain" description="LysM" evidence="1">
    <location>
        <begin position="55"/>
        <end position="103"/>
    </location>
</feature>
<proteinExistence type="predicted"/>
<reference evidence="2 3" key="1">
    <citation type="submission" date="2020-03" db="EMBL/GenBank/DDBJ databases">
        <authorList>
            <person name="Zhu W."/>
        </authorList>
    </citation>
    <scope>NUCLEOTIDE SEQUENCE [LARGE SCALE GENOMIC DNA]</scope>
    <source>
        <strain evidence="2 3">323-1</strain>
    </source>
</reference>
<dbReference type="PANTHER" id="PTHR34700">
    <property type="entry name" value="POTASSIUM BINDING PROTEIN KBP"/>
    <property type="match status" value="1"/>
</dbReference>
<dbReference type="Pfam" id="PF01476">
    <property type="entry name" value="LysM"/>
    <property type="match status" value="1"/>
</dbReference>
<accession>A0A6G8RZN4</accession>
<dbReference type="EMBL" id="CP049801">
    <property type="protein sequence ID" value="QIO07193.1"/>
    <property type="molecule type" value="Genomic_DNA"/>
</dbReference>
<dbReference type="InterPro" id="IPR036779">
    <property type="entry name" value="LysM_dom_sf"/>
</dbReference>
<dbReference type="CDD" id="cd00118">
    <property type="entry name" value="LysM"/>
    <property type="match status" value="1"/>
</dbReference>
<gene>
    <name evidence="2" type="ORF">G8E00_15265</name>
</gene>
<dbReference type="AlphaFoldDB" id="A0A6G8RZN4"/>
<evidence type="ECO:0000313" key="2">
    <source>
        <dbReference type="EMBL" id="QIO07193.1"/>
    </source>
</evidence>
<dbReference type="RefSeq" id="WP_166225998.1">
    <property type="nucleotide sequence ID" value="NZ_CP049801.1"/>
</dbReference>